<proteinExistence type="predicted"/>
<dbReference type="Proteomes" id="UP000054047">
    <property type="component" value="Unassembled WGS sequence"/>
</dbReference>
<evidence type="ECO:0000313" key="2">
    <source>
        <dbReference type="Proteomes" id="UP000054047"/>
    </source>
</evidence>
<evidence type="ECO:0000313" key="1">
    <source>
        <dbReference type="EMBL" id="KIH59616.1"/>
    </source>
</evidence>
<protein>
    <submittedName>
        <fullName evidence="1">Uncharacterized protein</fullName>
    </submittedName>
</protein>
<name>A0A0C2GRK9_9BILA</name>
<sequence length="69" mass="7719">MPLAPGRMLTPRLENTLPFTPSEVRHAVESMPSGKCSTKDKLVEEDVKACGHPLYVALARRFTRHVEES</sequence>
<keyword evidence="2" id="KW-1185">Reference proteome</keyword>
<reference evidence="1 2" key="1">
    <citation type="submission" date="2013-12" db="EMBL/GenBank/DDBJ databases">
        <title>Draft genome of the parsitic nematode Ancylostoma duodenale.</title>
        <authorList>
            <person name="Mitreva M."/>
        </authorList>
    </citation>
    <scope>NUCLEOTIDE SEQUENCE [LARGE SCALE GENOMIC DNA]</scope>
    <source>
        <strain evidence="1 2">Zhejiang</strain>
    </source>
</reference>
<organism evidence="1 2">
    <name type="scientific">Ancylostoma duodenale</name>
    <dbReference type="NCBI Taxonomy" id="51022"/>
    <lineage>
        <taxon>Eukaryota</taxon>
        <taxon>Metazoa</taxon>
        <taxon>Ecdysozoa</taxon>
        <taxon>Nematoda</taxon>
        <taxon>Chromadorea</taxon>
        <taxon>Rhabditida</taxon>
        <taxon>Rhabditina</taxon>
        <taxon>Rhabditomorpha</taxon>
        <taxon>Strongyloidea</taxon>
        <taxon>Ancylostomatidae</taxon>
        <taxon>Ancylostomatinae</taxon>
        <taxon>Ancylostoma</taxon>
    </lineage>
</organism>
<gene>
    <name evidence="1" type="ORF">ANCDUO_10145</name>
</gene>
<dbReference type="OrthoDB" id="10399630at2759"/>
<dbReference type="AlphaFoldDB" id="A0A0C2GRK9"/>
<dbReference type="EMBL" id="KN731773">
    <property type="protein sequence ID" value="KIH59616.1"/>
    <property type="molecule type" value="Genomic_DNA"/>
</dbReference>
<accession>A0A0C2GRK9</accession>